<dbReference type="SMART" id="SM01323">
    <property type="entry name" value="YajC"/>
    <property type="match status" value="1"/>
</dbReference>
<dbReference type="InterPro" id="IPR003849">
    <property type="entry name" value="Preprotein_translocase_YajC"/>
</dbReference>
<dbReference type="GO" id="GO:0005886">
    <property type="term" value="C:plasma membrane"/>
    <property type="evidence" value="ECO:0007669"/>
    <property type="project" value="UniProtKB-SubCell"/>
</dbReference>
<evidence type="ECO:0000256" key="10">
    <source>
        <dbReference type="ARBA" id="ARBA00023136"/>
    </source>
</evidence>
<comment type="similarity">
    <text evidence="2">Belongs to the YajC family.</text>
</comment>
<name>A0A2I0R3V0_9FLAO</name>
<reference evidence="12 13" key="1">
    <citation type="submission" date="2017-12" db="EMBL/GenBank/DDBJ databases">
        <title>The draft genome sequence of Brumimicrobium saltpan LHR20.</title>
        <authorList>
            <person name="Do Z.-J."/>
            <person name="Luo H.-R."/>
        </authorList>
    </citation>
    <scope>NUCLEOTIDE SEQUENCE [LARGE SCALE GENOMIC DNA]</scope>
    <source>
        <strain evidence="12 13">LHR20</strain>
    </source>
</reference>
<evidence type="ECO:0000256" key="2">
    <source>
        <dbReference type="ARBA" id="ARBA00006742"/>
    </source>
</evidence>
<dbReference type="GO" id="GO:0015031">
    <property type="term" value="P:protein transport"/>
    <property type="evidence" value="ECO:0007669"/>
    <property type="project" value="UniProtKB-KW"/>
</dbReference>
<dbReference type="EMBL" id="PJNI01000005">
    <property type="protein sequence ID" value="PKR81264.1"/>
    <property type="molecule type" value="Genomic_DNA"/>
</dbReference>
<evidence type="ECO:0000256" key="6">
    <source>
        <dbReference type="ARBA" id="ARBA00022692"/>
    </source>
</evidence>
<evidence type="ECO:0000256" key="3">
    <source>
        <dbReference type="ARBA" id="ARBA00014962"/>
    </source>
</evidence>
<keyword evidence="4" id="KW-0813">Transport</keyword>
<keyword evidence="7" id="KW-0653">Protein transport</keyword>
<organism evidence="12 13">
    <name type="scientific">Brumimicrobium salinarum</name>
    <dbReference type="NCBI Taxonomy" id="2058658"/>
    <lineage>
        <taxon>Bacteria</taxon>
        <taxon>Pseudomonadati</taxon>
        <taxon>Bacteroidota</taxon>
        <taxon>Flavobacteriia</taxon>
        <taxon>Flavobacteriales</taxon>
        <taxon>Crocinitomicaceae</taxon>
        <taxon>Brumimicrobium</taxon>
    </lineage>
</organism>
<feature type="transmembrane region" description="Helical" evidence="11">
    <location>
        <begin position="6"/>
        <end position="22"/>
    </location>
</feature>
<sequence>MQLVMLLLILGVFYFFMIRPQMKKQKELKKFRESLAVGDKVVTIGGIHGKVLEINDTNILLNCEGGSKIRVEKSAVSTGMDAQQIAQTNK</sequence>
<dbReference type="PANTHER" id="PTHR33909">
    <property type="entry name" value="SEC TRANSLOCON ACCESSORY COMPLEX SUBUNIT YAJC"/>
    <property type="match status" value="1"/>
</dbReference>
<proteinExistence type="inferred from homology"/>
<evidence type="ECO:0000256" key="7">
    <source>
        <dbReference type="ARBA" id="ARBA00022927"/>
    </source>
</evidence>
<keyword evidence="8 11" id="KW-1133">Transmembrane helix</keyword>
<dbReference type="PANTHER" id="PTHR33909:SF1">
    <property type="entry name" value="SEC TRANSLOCON ACCESSORY COMPLEX SUBUNIT YAJC"/>
    <property type="match status" value="1"/>
</dbReference>
<evidence type="ECO:0000256" key="11">
    <source>
        <dbReference type="SAM" id="Phobius"/>
    </source>
</evidence>
<dbReference type="OrthoDB" id="9800132at2"/>
<keyword evidence="10 11" id="KW-0472">Membrane</keyword>
<keyword evidence="9" id="KW-0811">Translocation</keyword>
<comment type="subcellular location">
    <subcellularLocation>
        <location evidence="1">Cell membrane</location>
        <topology evidence="1">Single-pass membrane protein</topology>
    </subcellularLocation>
</comment>
<keyword evidence="5" id="KW-1003">Cell membrane</keyword>
<protein>
    <recommendedName>
        <fullName evidence="3">Sec translocon accessory complex subunit YajC</fullName>
    </recommendedName>
</protein>
<gene>
    <name evidence="12" type="primary">yajC</name>
    <name evidence="12" type="ORF">CW751_05880</name>
</gene>
<dbReference type="AlphaFoldDB" id="A0A2I0R3V0"/>
<dbReference type="PRINTS" id="PR01853">
    <property type="entry name" value="YAJCTRNLCASE"/>
</dbReference>
<dbReference type="Pfam" id="PF02699">
    <property type="entry name" value="YajC"/>
    <property type="match status" value="1"/>
</dbReference>
<evidence type="ECO:0000256" key="8">
    <source>
        <dbReference type="ARBA" id="ARBA00022989"/>
    </source>
</evidence>
<evidence type="ECO:0000256" key="9">
    <source>
        <dbReference type="ARBA" id="ARBA00023010"/>
    </source>
</evidence>
<evidence type="ECO:0000313" key="12">
    <source>
        <dbReference type="EMBL" id="PKR81264.1"/>
    </source>
</evidence>
<evidence type="ECO:0000256" key="1">
    <source>
        <dbReference type="ARBA" id="ARBA00004162"/>
    </source>
</evidence>
<keyword evidence="6 11" id="KW-0812">Transmembrane</keyword>
<dbReference type="NCBIfam" id="TIGR00739">
    <property type="entry name" value="yajC"/>
    <property type="match status" value="1"/>
</dbReference>
<accession>A0A2I0R3V0</accession>
<dbReference type="Proteomes" id="UP000236654">
    <property type="component" value="Unassembled WGS sequence"/>
</dbReference>
<comment type="caution">
    <text evidence="12">The sequence shown here is derived from an EMBL/GenBank/DDBJ whole genome shotgun (WGS) entry which is preliminary data.</text>
</comment>
<evidence type="ECO:0000256" key="5">
    <source>
        <dbReference type="ARBA" id="ARBA00022475"/>
    </source>
</evidence>
<evidence type="ECO:0000256" key="4">
    <source>
        <dbReference type="ARBA" id="ARBA00022448"/>
    </source>
</evidence>
<keyword evidence="13" id="KW-1185">Reference proteome</keyword>
<evidence type="ECO:0000313" key="13">
    <source>
        <dbReference type="Proteomes" id="UP000236654"/>
    </source>
</evidence>